<dbReference type="InterPro" id="IPR001296">
    <property type="entry name" value="Glyco_trans_1"/>
</dbReference>
<dbReference type="RefSeq" id="WP_169654723.1">
    <property type="nucleotide sequence ID" value="NZ_JABANE010000005.1"/>
</dbReference>
<evidence type="ECO:0000313" key="3">
    <source>
        <dbReference type="EMBL" id="NME66844.1"/>
    </source>
</evidence>
<protein>
    <submittedName>
        <fullName evidence="3">Glycosyltransferase</fullName>
    </submittedName>
</protein>
<keyword evidence="3" id="KW-0808">Transferase</keyword>
<reference evidence="3 4" key="1">
    <citation type="submission" date="2020-04" db="EMBL/GenBank/DDBJ databases">
        <title>Flammeovirga sp. SR4, a novel species isolated from seawater.</title>
        <authorList>
            <person name="Wang X."/>
        </authorList>
    </citation>
    <scope>NUCLEOTIDE SEQUENCE [LARGE SCALE GENOMIC DNA]</scope>
    <source>
        <strain evidence="3 4">ATCC 23126</strain>
    </source>
</reference>
<evidence type="ECO:0000259" key="2">
    <source>
        <dbReference type="Pfam" id="PF13439"/>
    </source>
</evidence>
<evidence type="ECO:0000313" key="4">
    <source>
        <dbReference type="Proteomes" id="UP000576082"/>
    </source>
</evidence>
<feature type="domain" description="Glycosyltransferase subfamily 4-like N-terminal" evidence="2">
    <location>
        <begin position="14"/>
        <end position="168"/>
    </location>
</feature>
<dbReference type="Pfam" id="PF00534">
    <property type="entry name" value="Glycos_transf_1"/>
    <property type="match status" value="1"/>
</dbReference>
<name>A0A7X9RT51_9BACT</name>
<dbReference type="Pfam" id="PF13439">
    <property type="entry name" value="Glyco_transf_4"/>
    <property type="match status" value="1"/>
</dbReference>
<dbReference type="PANTHER" id="PTHR12526">
    <property type="entry name" value="GLYCOSYLTRANSFERASE"/>
    <property type="match status" value="1"/>
</dbReference>
<gene>
    <name evidence="3" type="ORF">HHU12_02600</name>
</gene>
<dbReference type="Proteomes" id="UP000576082">
    <property type="component" value="Unassembled WGS sequence"/>
</dbReference>
<proteinExistence type="predicted"/>
<comment type="caution">
    <text evidence="3">The sequence shown here is derived from an EMBL/GenBank/DDBJ whole genome shotgun (WGS) entry which is preliminary data.</text>
</comment>
<accession>A0A7X9RT51</accession>
<keyword evidence="4" id="KW-1185">Reference proteome</keyword>
<evidence type="ECO:0000259" key="1">
    <source>
        <dbReference type="Pfam" id="PF00534"/>
    </source>
</evidence>
<dbReference type="InterPro" id="IPR028098">
    <property type="entry name" value="Glyco_trans_4-like_N"/>
</dbReference>
<dbReference type="Gene3D" id="3.40.50.2000">
    <property type="entry name" value="Glycogen Phosphorylase B"/>
    <property type="match status" value="2"/>
</dbReference>
<dbReference type="EMBL" id="JABANE010000005">
    <property type="protein sequence ID" value="NME66844.1"/>
    <property type="molecule type" value="Genomic_DNA"/>
</dbReference>
<sequence length="373" mass="42599">MRIAFLSTFYPYRGGIAQFGGALYKALEQQGHEVKAFTFSRQYPDFLFPGKSQYVDENDNSDAIPSEEVLDSINPFSYLKTAKEIKAYQPDVLVTQFWMSFFGPSCGTVAHIVGKECKVVSILHNVIPHEGRFFDKPFTKYFLKPHDAFITMSEAVESDLRKYENLKPSALRPHPLYDHFGEIADKKASRKVLKIDEELKTILFFGFIRDYKGLDLLIEAFGLMDESYQLVIAGEVYGSFENYEKLILENKNKERIHCFNQYISDQEVSTYFSASDVCVLPYRSATQSGVTAVSLHFEVPLIATDVGGLKELIKTGETGEIVAEAEVNLLYETMENFFANDPSVYQKHIQELKVEMSWDKFAENLVQFVEKLP</sequence>
<dbReference type="SUPFAM" id="SSF53756">
    <property type="entry name" value="UDP-Glycosyltransferase/glycogen phosphorylase"/>
    <property type="match status" value="1"/>
</dbReference>
<feature type="domain" description="Glycosyl transferase family 1" evidence="1">
    <location>
        <begin position="185"/>
        <end position="341"/>
    </location>
</feature>
<dbReference type="AlphaFoldDB" id="A0A7X9RT51"/>
<organism evidence="3 4">
    <name type="scientific">Flammeovirga aprica JL-4</name>
    <dbReference type="NCBI Taxonomy" id="694437"/>
    <lineage>
        <taxon>Bacteria</taxon>
        <taxon>Pseudomonadati</taxon>
        <taxon>Bacteroidota</taxon>
        <taxon>Cytophagia</taxon>
        <taxon>Cytophagales</taxon>
        <taxon>Flammeovirgaceae</taxon>
        <taxon>Flammeovirga</taxon>
    </lineage>
</organism>
<dbReference type="GO" id="GO:0016757">
    <property type="term" value="F:glycosyltransferase activity"/>
    <property type="evidence" value="ECO:0007669"/>
    <property type="project" value="InterPro"/>
</dbReference>